<dbReference type="InterPro" id="IPR012334">
    <property type="entry name" value="Pectin_lyas_fold"/>
</dbReference>
<dbReference type="RefSeq" id="WP_194045996.1">
    <property type="nucleotide sequence ID" value="NZ_JADEXF010000618.1"/>
</dbReference>
<dbReference type="Gene3D" id="2.160.20.10">
    <property type="entry name" value="Single-stranded right-handed beta-helix, Pectin lyase-like"/>
    <property type="match status" value="3"/>
</dbReference>
<comment type="caution">
    <text evidence="2">The sequence shown here is derived from an EMBL/GenBank/DDBJ whole genome shotgun (WGS) entry which is preliminary data.</text>
</comment>
<dbReference type="Proteomes" id="UP000647836">
    <property type="component" value="Unassembled WGS sequence"/>
</dbReference>
<sequence>MTENLRGSCWLRLMISLALSGIYLNTGDCTFAQITPDGTLPNNSTVKLEGNTRIIEGGTQAGSNLFHSFEQFSVPGGTQADFNNALDIQNIISRVTGSSVSIIEGLIKANGSANLFFLNPNGIIFGPNAQLDIKGSLIATTANGLKFADGALFSAFPPQSTPLLTVNVPIGLQFEGTAGSIRVEGSDLKVQPSKTLALVGGKVTLQGGERAALEPRQPNLAVPGGRIELGSVAGVGEVSLNQQDNHWVLGYASVNNFGDIGLEDGVYLDVSGAGGGDVQIQSNNLALTQGSWIYADTQGTEAGGEVLVHTKNTVTLTEGSQITADVYPPEAIGTGGNVTIQTGQLSIQGDRSRIRTGTLGKGQGGNLTVTATDSVELTGITNSGLFTETQGAGNAGNLIITTRRLSSQNGARVSTSTSGEGQGGKLTVTATNSVELIDANSGLFTQTQGAGDAGNLTITTRRLSSQNGARVSTSTLGEGQGGNLTVTTTDSVEVIGVGSGLFTETSGAKGAGNLTIDTRRLIVQDGAQVSTSTTKGKGQGGNLFVAASDLVELQGTGISIDGQQFPSFLSTQTDNVGDAGNLTIKTRQLIVGNGAQIVTGTRGQGKGGQIEINATEAVNVFGFAINKTASGLFSRTNQGGQGGNIIINTNAFRVADNGVIDARTLGEGNAGNITVNANTLEAVNGGQILANAFTGSSGFAGNITVNATDRVTISGSAPLKRFVRIRGSLVEDESLNSGLFVRSQGSGSAGNLQLGSPFIRLDNGGEITAETASGNGGNITLHDLDLLLLSGNSQISATAGTNQQGGNGGNIIINAPDGFIVAKPDENSDITANAYNGNGGTVTINATKIFGIASLTSEDLKRLRPNDPNPDPRKLQTNDITAISQTRPDLNGIVEINTLNVDPYQGLINLPAVPVTSQVSQVCQGRTAQNESSFTIAGRGGLPPNPRSQPLTPDAVQLDWVTLNPKAENHFST</sequence>
<proteinExistence type="predicted"/>
<dbReference type="SUPFAM" id="SSF51126">
    <property type="entry name" value="Pectin lyase-like"/>
    <property type="match status" value="4"/>
</dbReference>
<accession>A0ABR9U238</accession>
<evidence type="ECO:0000313" key="3">
    <source>
        <dbReference type="Proteomes" id="UP000647836"/>
    </source>
</evidence>
<protein>
    <submittedName>
        <fullName evidence="2">Filamentous hemagglutinin N-terminal domain-containing protein</fullName>
    </submittedName>
</protein>
<gene>
    <name evidence="2" type="ORF">IQ229_17865</name>
</gene>
<dbReference type="SMART" id="SM00912">
    <property type="entry name" value="Haemagg_act"/>
    <property type="match status" value="1"/>
</dbReference>
<reference evidence="2 3" key="1">
    <citation type="submission" date="2020-10" db="EMBL/GenBank/DDBJ databases">
        <authorList>
            <person name="Castelo-Branco R."/>
            <person name="Eusebio N."/>
            <person name="Adriana R."/>
            <person name="Vieira A."/>
            <person name="Brugerolle De Fraissinette N."/>
            <person name="Rezende De Castro R."/>
            <person name="Schneider M.P."/>
            <person name="Vasconcelos V."/>
            <person name="Leao P.N."/>
        </authorList>
    </citation>
    <scope>NUCLEOTIDE SEQUENCE [LARGE SCALE GENOMIC DNA]</scope>
    <source>
        <strain evidence="2 3">LEGE 07299</strain>
    </source>
</reference>
<dbReference type="NCBIfam" id="TIGR01901">
    <property type="entry name" value="adhes_NPXG"/>
    <property type="match status" value="1"/>
</dbReference>
<feature type="domain" description="Filamentous haemagglutinin FhaB/tRNA nuclease CdiA-like TPS" evidence="1">
    <location>
        <begin position="37"/>
        <end position="148"/>
    </location>
</feature>
<dbReference type="Pfam" id="PF05860">
    <property type="entry name" value="TPS"/>
    <property type="match status" value="1"/>
</dbReference>
<keyword evidence="3" id="KW-1185">Reference proteome</keyword>
<evidence type="ECO:0000259" key="1">
    <source>
        <dbReference type="SMART" id="SM00912"/>
    </source>
</evidence>
<dbReference type="EMBL" id="JADEXF010000618">
    <property type="protein sequence ID" value="MBE9106726.1"/>
    <property type="molecule type" value="Genomic_DNA"/>
</dbReference>
<name>A0ABR9U238_9NOSO</name>
<dbReference type="InterPro" id="IPR011050">
    <property type="entry name" value="Pectin_lyase_fold/virulence"/>
</dbReference>
<organism evidence="2 3">
    <name type="scientific">Nostoc cf. edaphicum LEGE 07299</name>
    <dbReference type="NCBI Taxonomy" id="2777974"/>
    <lineage>
        <taxon>Bacteria</taxon>
        <taxon>Bacillati</taxon>
        <taxon>Cyanobacteriota</taxon>
        <taxon>Cyanophyceae</taxon>
        <taxon>Nostocales</taxon>
        <taxon>Nostocaceae</taxon>
        <taxon>Nostoc</taxon>
    </lineage>
</organism>
<dbReference type="InterPro" id="IPR008638">
    <property type="entry name" value="FhaB/CdiA-like_TPS"/>
</dbReference>
<feature type="non-terminal residue" evidence="2">
    <location>
        <position position="973"/>
    </location>
</feature>
<evidence type="ECO:0000313" key="2">
    <source>
        <dbReference type="EMBL" id="MBE9106726.1"/>
    </source>
</evidence>